<dbReference type="GO" id="GO:0006950">
    <property type="term" value="P:response to stress"/>
    <property type="evidence" value="ECO:0007669"/>
    <property type="project" value="TreeGrafter"/>
</dbReference>
<dbReference type="SUPFAM" id="SSF46785">
    <property type="entry name" value="Winged helix' DNA-binding domain"/>
    <property type="match status" value="1"/>
</dbReference>
<keyword evidence="1" id="KW-0238">DNA-binding</keyword>
<dbReference type="InterPro" id="IPR000835">
    <property type="entry name" value="HTH_MarR-typ"/>
</dbReference>
<dbReference type="AlphaFoldDB" id="A0A371PMM8"/>
<dbReference type="Pfam" id="PF01047">
    <property type="entry name" value="MarR"/>
    <property type="match status" value="1"/>
</dbReference>
<dbReference type="PANTHER" id="PTHR33164">
    <property type="entry name" value="TRANSCRIPTIONAL REGULATOR, MARR FAMILY"/>
    <property type="match status" value="1"/>
</dbReference>
<dbReference type="PANTHER" id="PTHR33164:SF99">
    <property type="entry name" value="MARR FAMILY REGULATORY PROTEIN"/>
    <property type="match status" value="1"/>
</dbReference>
<evidence type="ECO:0000313" key="3">
    <source>
        <dbReference type="EMBL" id="REK77047.1"/>
    </source>
</evidence>
<dbReference type="PRINTS" id="PR00598">
    <property type="entry name" value="HTHMARR"/>
</dbReference>
<sequence length="156" mass="17756">MKGGVSMPTLVSRFQRSLTQLNRLFVSEIVDRLDSQVTGTQMYMLHYINQSERCRLTELAEKLDVKPSAVTVMIDRLVKSDYVVRTHDKDDRRVILVELTPTGKDILEKAQALREQIVGAYIDKMDPGDARIATDVLEKMVLIAQENSKCHGRHGR</sequence>
<dbReference type="EMBL" id="QUBQ01000001">
    <property type="protein sequence ID" value="REK77047.1"/>
    <property type="molecule type" value="Genomic_DNA"/>
</dbReference>
<evidence type="ECO:0000256" key="1">
    <source>
        <dbReference type="ARBA" id="ARBA00023125"/>
    </source>
</evidence>
<feature type="domain" description="HTH marR-type" evidence="2">
    <location>
        <begin position="11"/>
        <end position="142"/>
    </location>
</feature>
<dbReference type="OrthoDB" id="327696at2"/>
<dbReference type="GO" id="GO:0003677">
    <property type="term" value="F:DNA binding"/>
    <property type="evidence" value="ECO:0007669"/>
    <property type="project" value="UniProtKB-KW"/>
</dbReference>
<accession>A0A371PMM8</accession>
<reference evidence="3 4" key="1">
    <citation type="submission" date="2018-08" db="EMBL/GenBank/DDBJ databases">
        <title>Paenibacillus sp. M4BSY-1, whole genome shotgun sequence.</title>
        <authorList>
            <person name="Tuo L."/>
        </authorList>
    </citation>
    <scope>NUCLEOTIDE SEQUENCE [LARGE SCALE GENOMIC DNA]</scope>
    <source>
        <strain evidence="3 4">M4BSY-1</strain>
    </source>
</reference>
<dbReference type="Proteomes" id="UP000261905">
    <property type="component" value="Unassembled WGS sequence"/>
</dbReference>
<gene>
    <name evidence="3" type="ORF">DX130_08575</name>
</gene>
<comment type="caution">
    <text evidence="3">The sequence shown here is derived from an EMBL/GenBank/DDBJ whole genome shotgun (WGS) entry which is preliminary data.</text>
</comment>
<dbReference type="PROSITE" id="PS50995">
    <property type="entry name" value="HTH_MARR_2"/>
    <property type="match status" value="1"/>
</dbReference>
<dbReference type="InterPro" id="IPR039422">
    <property type="entry name" value="MarR/SlyA-like"/>
</dbReference>
<name>A0A371PMM8_9BACL</name>
<organism evidence="3 4">
    <name type="scientific">Paenibacillus paeoniae</name>
    <dbReference type="NCBI Taxonomy" id="2292705"/>
    <lineage>
        <taxon>Bacteria</taxon>
        <taxon>Bacillati</taxon>
        <taxon>Bacillota</taxon>
        <taxon>Bacilli</taxon>
        <taxon>Bacillales</taxon>
        <taxon>Paenibacillaceae</taxon>
        <taxon>Paenibacillus</taxon>
    </lineage>
</organism>
<proteinExistence type="predicted"/>
<dbReference type="InterPro" id="IPR036388">
    <property type="entry name" value="WH-like_DNA-bd_sf"/>
</dbReference>
<dbReference type="SMART" id="SM00347">
    <property type="entry name" value="HTH_MARR"/>
    <property type="match status" value="1"/>
</dbReference>
<evidence type="ECO:0000313" key="4">
    <source>
        <dbReference type="Proteomes" id="UP000261905"/>
    </source>
</evidence>
<dbReference type="Gene3D" id="1.10.10.10">
    <property type="entry name" value="Winged helix-like DNA-binding domain superfamily/Winged helix DNA-binding domain"/>
    <property type="match status" value="1"/>
</dbReference>
<dbReference type="InterPro" id="IPR036390">
    <property type="entry name" value="WH_DNA-bd_sf"/>
</dbReference>
<protein>
    <submittedName>
        <fullName evidence="3">MarR family transcriptional regulator</fullName>
    </submittedName>
</protein>
<dbReference type="GO" id="GO:0003700">
    <property type="term" value="F:DNA-binding transcription factor activity"/>
    <property type="evidence" value="ECO:0007669"/>
    <property type="project" value="InterPro"/>
</dbReference>
<evidence type="ECO:0000259" key="2">
    <source>
        <dbReference type="PROSITE" id="PS50995"/>
    </source>
</evidence>
<keyword evidence="4" id="KW-1185">Reference proteome</keyword>